<name>A0A0R0G486_SOYBN</name>
<dbReference type="Proteomes" id="UP000008827">
    <property type="component" value="Chromosome 15"/>
</dbReference>
<reference evidence="1 2" key="1">
    <citation type="journal article" date="2010" name="Nature">
        <title>Genome sequence of the palaeopolyploid soybean.</title>
        <authorList>
            <person name="Schmutz J."/>
            <person name="Cannon S.B."/>
            <person name="Schlueter J."/>
            <person name="Ma J."/>
            <person name="Mitros T."/>
            <person name="Nelson W."/>
            <person name="Hyten D.L."/>
            <person name="Song Q."/>
            <person name="Thelen J.J."/>
            <person name="Cheng J."/>
            <person name="Xu D."/>
            <person name="Hellsten U."/>
            <person name="May G.D."/>
            <person name="Yu Y."/>
            <person name="Sakurai T."/>
            <person name="Umezawa T."/>
            <person name="Bhattacharyya M.K."/>
            <person name="Sandhu D."/>
            <person name="Valliyodan B."/>
            <person name="Lindquist E."/>
            <person name="Peto M."/>
            <person name="Grant D."/>
            <person name="Shu S."/>
            <person name="Goodstein D."/>
            <person name="Barry K."/>
            <person name="Futrell-Griggs M."/>
            <person name="Abernathy B."/>
            <person name="Du J."/>
            <person name="Tian Z."/>
            <person name="Zhu L."/>
            <person name="Gill N."/>
            <person name="Joshi T."/>
            <person name="Libault M."/>
            <person name="Sethuraman A."/>
            <person name="Zhang X.-C."/>
            <person name="Shinozaki K."/>
            <person name="Nguyen H.T."/>
            <person name="Wing R.A."/>
            <person name="Cregan P."/>
            <person name="Specht J."/>
            <person name="Grimwood J."/>
            <person name="Rokhsar D."/>
            <person name="Stacey G."/>
            <person name="Shoemaker R.C."/>
            <person name="Jackson S.A."/>
        </authorList>
    </citation>
    <scope>NUCLEOTIDE SEQUENCE [LARGE SCALE GENOMIC DNA]</scope>
    <source>
        <strain evidence="2">cv. Williams 82</strain>
        <tissue evidence="1">Callus</tissue>
    </source>
</reference>
<dbReference type="InParanoid" id="A0A0R0G486"/>
<reference evidence="2" key="2">
    <citation type="submission" date="2018-02" db="UniProtKB">
        <authorList>
            <consortium name="EnsemblPlants"/>
        </authorList>
    </citation>
    <scope>IDENTIFICATION</scope>
    <source>
        <strain evidence="2">Williams 82</strain>
    </source>
</reference>
<evidence type="ECO:0000313" key="3">
    <source>
        <dbReference type="Proteomes" id="UP000008827"/>
    </source>
</evidence>
<dbReference type="EnsemblPlants" id="KRH09947">
    <property type="protein sequence ID" value="KRH09947"/>
    <property type="gene ID" value="GLYMA_15G020400"/>
</dbReference>
<keyword evidence="3" id="KW-1185">Reference proteome</keyword>
<evidence type="ECO:0000313" key="2">
    <source>
        <dbReference type="EnsemblPlants" id="KRH09947"/>
    </source>
</evidence>
<sequence length="82" mass="9336">MSFLFLRREVKKKRDRGVIKTREIPLGQPTQEHKTGTELEHNARNLKSHKNNVRLFRTGSKAAVKSEEGLCDIAMIASYPTA</sequence>
<dbReference type="EMBL" id="CM000848">
    <property type="protein sequence ID" value="KRH09947.1"/>
    <property type="molecule type" value="Genomic_DNA"/>
</dbReference>
<dbReference type="Gramene" id="KRH09947">
    <property type="protein sequence ID" value="KRH09947"/>
    <property type="gene ID" value="GLYMA_15G020400"/>
</dbReference>
<reference evidence="1" key="3">
    <citation type="submission" date="2018-07" db="EMBL/GenBank/DDBJ databases">
        <title>WGS assembly of Glycine max.</title>
        <authorList>
            <person name="Schmutz J."/>
            <person name="Cannon S."/>
            <person name="Schlueter J."/>
            <person name="Ma J."/>
            <person name="Mitros T."/>
            <person name="Nelson W."/>
            <person name="Hyten D."/>
            <person name="Song Q."/>
            <person name="Thelen J."/>
            <person name="Cheng J."/>
            <person name="Xu D."/>
            <person name="Hellsten U."/>
            <person name="May G."/>
            <person name="Yu Y."/>
            <person name="Sakurai T."/>
            <person name="Umezawa T."/>
            <person name="Bhattacharyya M."/>
            <person name="Sandhu D."/>
            <person name="Valliyodan B."/>
            <person name="Lindquist E."/>
            <person name="Peto M."/>
            <person name="Grant D."/>
            <person name="Shu S."/>
            <person name="Goodstein D."/>
            <person name="Barry K."/>
            <person name="Futrell-Griggs M."/>
            <person name="Abernathy B."/>
            <person name="Du J."/>
            <person name="Tian Z."/>
            <person name="Zhu L."/>
            <person name="Gill N."/>
            <person name="Joshi T."/>
            <person name="Libault M."/>
            <person name="Sethuraman A."/>
            <person name="Zhang X."/>
            <person name="Shinozaki K."/>
            <person name="Nguyen H."/>
            <person name="Wing R."/>
            <person name="Cregan P."/>
            <person name="Specht J."/>
            <person name="Grimwood J."/>
            <person name="Rokhsar D."/>
            <person name="Stacey G."/>
            <person name="Shoemaker R."/>
            <person name="Jackson S."/>
        </authorList>
    </citation>
    <scope>NUCLEOTIDE SEQUENCE</scope>
    <source>
        <tissue evidence="1">Callus</tissue>
    </source>
</reference>
<accession>A0A0R0G486</accession>
<protein>
    <submittedName>
        <fullName evidence="1 2">Uncharacterized protein</fullName>
    </submittedName>
</protein>
<dbReference type="AlphaFoldDB" id="A0A0R0G486"/>
<proteinExistence type="predicted"/>
<dbReference type="SMR" id="A0A0R0G486"/>
<organism evidence="1">
    <name type="scientific">Glycine max</name>
    <name type="common">Soybean</name>
    <name type="synonym">Glycine hispida</name>
    <dbReference type="NCBI Taxonomy" id="3847"/>
    <lineage>
        <taxon>Eukaryota</taxon>
        <taxon>Viridiplantae</taxon>
        <taxon>Streptophyta</taxon>
        <taxon>Embryophyta</taxon>
        <taxon>Tracheophyta</taxon>
        <taxon>Spermatophyta</taxon>
        <taxon>Magnoliopsida</taxon>
        <taxon>eudicotyledons</taxon>
        <taxon>Gunneridae</taxon>
        <taxon>Pentapetalae</taxon>
        <taxon>rosids</taxon>
        <taxon>fabids</taxon>
        <taxon>Fabales</taxon>
        <taxon>Fabaceae</taxon>
        <taxon>Papilionoideae</taxon>
        <taxon>50 kb inversion clade</taxon>
        <taxon>NPAAA clade</taxon>
        <taxon>indigoferoid/millettioid clade</taxon>
        <taxon>Phaseoleae</taxon>
        <taxon>Glycine</taxon>
        <taxon>Glycine subgen. Soja</taxon>
    </lineage>
</organism>
<gene>
    <name evidence="1" type="ORF">GLYMA_15G020400</name>
</gene>
<evidence type="ECO:0000313" key="1">
    <source>
        <dbReference type="EMBL" id="KRH09947.1"/>
    </source>
</evidence>